<feature type="transmembrane region" description="Helical" evidence="6">
    <location>
        <begin position="175"/>
        <end position="196"/>
    </location>
</feature>
<protein>
    <submittedName>
        <fullName evidence="7">Uncharacterized protein</fullName>
    </submittedName>
</protein>
<evidence type="ECO:0000256" key="3">
    <source>
        <dbReference type="ARBA" id="ARBA00022692"/>
    </source>
</evidence>
<feature type="transmembrane region" description="Helical" evidence="6">
    <location>
        <begin position="208"/>
        <end position="228"/>
    </location>
</feature>
<dbReference type="InterPro" id="IPR036259">
    <property type="entry name" value="MFS_trans_sf"/>
</dbReference>
<feature type="transmembrane region" description="Helical" evidence="6">
    <location>
        <begin position="14"/>
        <end position="35"/>
    </location>
</feature>
<feature type="transmembrane region" description="Helical" evidence="6">
    <location>
        <begin position="47"/>
        <end position="69"/>
    </location>
</feature>
<dbReference type="Proteomes" id="UP001642482">
    <property type="component" value="Unassembled WGS sequence"/>
</dbReference>
<evidence type="ECO:0000256" key="2">
    <source>
        <dbReference type="ARBA" id="ARBA00022448"/>
    </source>
</evidence>
<evidence type="ECO:0000256" key="4">
    <source>
        <dbReference type="ARBA" id="ARBA00022989"/>
    </source>
</evidence>
<accession>A0ABP0D488</accession>
<dbReference type="SUPFAM" id="SSF103473">
    <property type="entry name" value="MFS general substrate transporter"/>
    <property type="match status" value="1"/>
</dbReference>
<organism evidence="7 8">
    <name type="scientific">Sporothrix eucalyptigena</name>
    <dbReference type="NCBI Taxonomy" id="1812306"/>
    <lineage>
        <taxon>Eukaryota</taxon>
        <taxon>Fungi</taxon>
        <taxon>Dikarya</taxon>
        <taxon>Ascomycota</taxon>
        <taxon>Pezizomycotina</taxon>
        <taxon>Sordariomycetes</taxon>
        <taxon>Sordariomycetidae</taxon>
        <taxon>Ophiostomatales</taxon>
        <taxon>Ophiostomataceae</taxon>
        <taxon>Sporothrix</taxon>
    </lineage>
</organism>
<evidence type="ECO:0000313" key="7">
    <source>
        <dbReference type="EMBL" id="CAK7237935.1"/>
    </source>
</evidence>
<keyword evidence="3 6" id="KW-0812">Transmembrane</keyword>
<feature type="transmembrane region" description="Helical" evidence="6">
    <location>
        <begin position="150"/>
        <end position="168"/>
    </location>
</feature>
<comment type="subcellular location">
    <subcellularLocation>
        <location evidence="1">Membrane</location>
        <topology evidence="1">Multi-pass membrane protein</topology>
    </subcellularLocation>
</comment>
<proteinExistence type="predicted"/>
<dbReference type="EMBL" id="CAWUHD010000198">
    <property type="protein sequence ID" value="CAK7237935.1"/>
    <property type="molecule type" value="Genomic_DNA"/>
</dbReference>
<comment type="caution">
    <text evidence="7">The sequence shown here is derived from an EMBL/GenBank/DDBJ whole genome shotgun (WGS) entry which is preliminary data.</text>
</comment>
<keyword evidence="8" id="KW-1185">Reference proteome</keyword>
<dbReference type="PANTHER" id="PTHR43791">
    <property type="entry name" value="PERMEASE-RELATED"/>
    <property type="match status" value="1"/>
</dbReference>
<evidence type="ECO:0000313" key="8">
    <source>
        <dbReference type="Proteomes" id="UP001642482"/>
    </source>
</evidence>
<reference evidence="7 8" key="1">
    <citation type="submission" date="2024-01" db="EMBL/GenBank/DDBJ databases">
        <authorList>
            <person name="Allen C."/>
            <person name="Tagirdzhanova G."/>
        </authorList>
    </citation>
    <scope>NUCLEOTIDE SEQUENCE [LARGE SCALE GENOMIC DNA]</scope>
</reference>
<dbReference type="Gene3D" id="1.20.1250.20">
    <property type="entry name" value="MFS general substrate transporter like domains"/>
    <property type="match status" value="1"/>
</dbReference>
<evidence type="ECO:0000256" key="5">
    <source>
        <dbReference type="ARBA" id="ARBA00023136"/>
    </source>
</evidence>
<gene>
    <name evidence="7" type="ORF">SEUCBS140593_010211</name>
</gene>
<sequence length="270" mass="30376">MCSWYRSDEYGKTIMWMFVSQSVSSIIGSLLVYGISYMDGIRGLSAWQWVFLIEGLVTIVFSGVIYVLLPDWPRSERSKSWLTLAEQEYLEASVSSCPAGYGLSWQLPTIITSLGFAKLPANKLLNNPPAVAKIIGQLFVALLLRHASFVRPYINVAICAATLIFYILQRATGTAFALAAQTAIAQVGATIAPLVFPAHWAYNGYKKSFYVCTACVSVAFMTLITWYLTRHLEREVLQVRQERIHSEKQNKFFDGEDVHVFDNRVTYTNV</sequence>
<dbReference type="PANTHER" id="PTHR43791:SF91">
    <property type="entry name" value="MAJOR FACILITATOR SUPERFAMILY (MFS) PROFILE DOMAIN-CONTAINING PROTEIN-RELATED"/>
    <property type="match status" value="1"/>
</dbReference>
<keyword evidence="5 6" id="KW-0472">Membrane</keyword>
<evidence type="ECO:0000256" key="1">
    <source>
        <dbReference type="ARBA" id="ARBA00004141"/>
    </source>
</evidence>
<evidence type="ECO:0000256" key="6">
    <source>
        <dbReference type="SAM" id="Phobius"/>
    </source>
</evidence>
<name>A0ABP0D488_9PEZI</name>
<keyword evidence="2" id="KW-0813">Transport</keyword>
<keyword evidence="4 6" id="KW-1133">Transmembrane helix</keyword>